<evidence type="ECO:0000256" key="1">
    <source>
        <dbReference type="SAM" id="MobiDB-lite"/>
    </source>
</evidence>
<dbReference type="EMBL" id="FZOS01000008">
    <property type="protein sequence ID" value="SNS52878.1"/>
    <property type="molecule type" value="Genomic_DNA"/>
</dbReference>
<dbReference type="AlphaFoldDB" id="A0A239F8R7"/>
<protein>
    <submittedName>
        <fullName evidence="2">Uncharacterized protein</fullName>
    </submittedName>
</protein>
<proteinExistence type="predicted"/>
<feature type="region of interest" description="Disordered" evidence="1">
    <location>
        <begin position="19"/>
        <end position="48"/>
    </location>
</feature>
<organism evidence="2 3">
    <name type="scientific">Edaphosphingomonas laterariae</name>
    <dbReference type="NCBI Taxonomy" id="861865"/>
    <lineage>
        <taxon>Bacteria</taxon>
        <taxon>Pseudomonadati</taxon>
        <taxon>Pseudomonadota</taxon>
        <taxon>Alphaproteobacteria</taxon>
        <taxon>Sphingomonadales</taxon>
        <taxon>Rhizorhabdaceae</taxon>
        <taxon>Edaphosphingomonas</taxon>
    </lineage>
</organism>
<accession>A0A239F8R7</accession>
<reference evidence="3" key="1">
    <citation type="submission" date="2017-06" db="EMBL/GenBank/DDBJ databases">
        <authorList>
            <person name="Varghese N."/>
            <person name="Submissions S."/>
        </authorList>
    </citation>
    <scope>NUCLEOTIDE SEQUENCE [LARGE SCALE GENOMIC DNA]</scope>
    <source>
        <strain evidence="3">LNB2</strain>
    </source>
</reference>
<dbReference type="RefSeq" id="WP_179220781.1">
    <property type="nucleotide sequence ID" value="NZ_FZOS01000008.1"/>
</dbReference>
<evidence type="ECO:0000313" key="3">
    <source>
        <dbReference type="Proteomes" id="UP000198281"/>
    </source>
</evidence>
<sequence>MLLSPFAIGLAAWRPVPAAAPEPAQPDHIIKEDGGDLLTESGDLFLTE</sequence>
<keyword evidence="3" id="KW-1185">Reference proteome</keyword>
<dbReference type="Proteomes" id="UP000198281">
    <property type="component" value="Unassembled WGS sequence"/>
</dbReference>
<name>A0A239F8R7_9SPHN</name>
<evidence type="ECO:0000313" key="2">
    <source>
        <dbReference type="EMBL" id="SNS52878.1"/>
    </source>
</evidence>
<gene>
    <name evidence="2" type="ORF">SAMN06295912_108104</name>
</gene>